<dbReference type="InParanoid" id="A0A067QM74"/>
<dbReference type="STRING" id="933084.A0A067QM74"/>
<feature type="region of interest" description="Disordered" evidence="7">
    <location>
        <begin position="149"/>
        <end position="382"/>
    </location>
</feature>
<dbReference type="Proteomes" id="UP000027265">
    <property type="component" value="Unassembled WGS sequence"/>
</dbReference>
<feature type="compositionally biased region" description="Basic and acidic residues" evidence="7">
    <location>
        <begin position="283"/>
        <end position="342"/>
    </location>
</feature>
<dbReference type="InterPro" id="IPR033757">
    <property type="entry name" value="WTAP"/>
</dbReference>
<accession>A0A067QM74</accession>
<dbReference type="GO" id="GO:0000381">
    <property type="term" value="P:regulation of alternative mRNA splicing, via spliceosome"/>
    <property type="evidence" value="ECO:0007669"/>
    <property type="project" value="InterPro"/>
</dbReference>
<evidence type="ECO:0000256" key="1">
    <source>
        <dbReference type="ARBA" id="ARBA00004123"/>
    </source>
</evidence>
<evidence type="ECO:0000256" key="7">
    <source>
        <dbReference type="SAM" id="MobiDB-lite"/>
    </source>
</evidence>
<feature type="compositionally biased region" description="Polar residues" evidence="7">
    <location>
        <begin position="193"/>
        <end position="210"/>
    </location>
</feature>
<protein>
    <submittedName>
        <fullName evidence="8">Uncharacterized protein</fullName>
    </submittedName>
</protein>
<dbReference type="OrthoDB" id="3363802at2759"/>
<feature type="compositionally biased region" description="Low complexity" evidence="7">
    <location>
        <begin position="220"/>
        <end position="240"/>
    </location>
</feature>
<evidence type="ECO:0000313" key="9">
    <source>
        <dbReference type="Proteomes" id="UP000027265"/>
    </source>
</evidence>
<feature type="coiled-coil region" evidence="6">
    <location>
        <begin position="84"/>
        <end position="144"/>
    </location>
</feature>
<keyword evidence="4" id="KW-0508">mRNA splicing</keyword>
<sequence length="382" mass="42344">MDLPSTREIELETLLRQRDVQVSELTDEVTRLRQYLSTQPGPSTTDPISLPPALISLLLPHINDARDKNSIISTHGKPGSGSVVAALTQRAKLMQEENDELYDLLKKGETGKLKEEVRGLRRVVDRLETALKESHNVIRSLSTELEKSYEISTSAAPRNAHQPPPSGGASSGGASNGTRQPPTGPRAHKKPRLSQSESQQDVSLSPTLSIASMPRASGAPPSNHKSNNVSSNPPSNIPNHSHPKRRNDDPRASREREHSQPPHMSPIPKSHHHSNPKWEDEEDVRKRPRLNEDRIDRDRDRTRGGREREREREREVDKPREREKGRDRERDRDRDVDRDRRRGGPPGGNTNGGGAGGGNGGGRRAGRGMSSGDRTLAQRLGL</sequence>
<dbReference type="GO" id="GO:0008380">
    <property type="term" value="P:RNA splicing"/>
    <property type="evidence" value="ECO:0007669"/>
    <property type="project" value="UniProtKB-KW"/>
</dbReference>
<name>A0A067QM74_9AGAM</name>
<dbReference type="HOGENOM" id="CLU_041315_0_0_1"/>
<dbReference type="GO" id="GO:0006397">
    <property type="term" value="P:mRNA processing"/>
    <property type="evidence" value="ECO:0007669"/>
    <property type="project" value="UniProtKB-KW"/>
</dbReference>
<evidence type="ECO:0000256" key="4">
    <source>
        <dbReference type="ARBA" id="ARBA00023187"/>
    </source>
</evidence>
<dbReference type="Pfam" id="PF17098">
    <property type="entry name" value="Wtap"/>
    <property type="match status" value="1"/>
</dbReference>
<keyword evidence="3" id="KW-0507">mRNA processing</keyword>
<dbReference type="GO" id="GO:0016556">
    <property type="term" value="P:mRNA modification"/>
    <property type="evidence" value="ECO:0007669"/>
    <property type="project" value="InterPro"/>
</dbReference>
<feature type="compositionally biased region" description="Gly residues" evidence="7">
    <location>
        <begin position="344"/>
        <end position="363"/>
    </location>
</feature>
<dbReference type="AlphaFoldDB" id="A0A067QM74"/>
<dbReference type="GO" id="GO:0005634">
    <property type="term" value="C:nucleus"/>
    <property type="evidence" value="ECO:0007669"/>
    <property type="project" value="UniProtKB-SubCell"/>
</dbReference>
<evidence type="ECO:0000256" key="6">
    <source>
        <dbReference type="SAM" id="Coils"/>
    </source>
</evidence>
<feature type="compositionally biased region" description="Basic and acidic residues" evidence="7">
    <location>
        <begin position="246"/>
        <end position="260"/>
    </location>
</feature>
<comment type="subcellular location">
    <subcellularLocation>
        <location evidence="1">Nucleus</location>
    </subcellularLocation>
</comment>
<reference evidence="9" key="1">
    <citation type="journal article" date="2014" name="Proc. Natl. Acad. Sci. U.S.A.">
        <title>Extensive sampling of basidiomycete genomes demonstrates inadequacy of the white-rot/brown-rot paradigm for wood decay fungi.</title>
        <authorList>
            <person name="Riley R."/>
            <person name="Salamov A.A."/>
            <person name="Brown D.W."/>
            <person name="Nagy L.G."/>
            <person name="Floudas D."/>
            <person name="Held B.W."/>
            <person name="Levasseur A."/>
            <person name="Lombard V."/>
            <person name="Morin E."/>
            <person name="Otillar R."/>
            <person name="Lindquist E.A."/>
            <person name="Sun H."/>
            <person name="LaButti K.M."/>
            <person name="Schmutz J."/>
            <person name="Jabbour D."/>
            <person name="Luo H."/>
            <person name="Baker S.E."/>
            <person name="Pisabarro A.G."/>
            <person name="Walton J.D."/>
            <person name="Blanchette R.A."/>
            <person name="Henrissat B."/>
            <person name="Martin F."/>
            <person name="Cullen D."/>
            <person name="Hibbett D.S."/>
            <person name="Grigoriev I.V."/>
        </authorList>
    </citation>
    <scope>NUCLEOTIDE SEQUENCE [LARGE SCALE GENOMIC DNA]</scope>
    <source>
        <strain evidence="9">MUCL 33604</strain>
    </source>
</reference>
<keyword evidence="6" id="KW-0175">Coiled coil</keyword>
<keyword evidence="5" id="KW-0539">Nucleus</keyword>
<evidence type="ECO:0000313" key="8">
    <source>
        <dbReference type="EMBL" id="KDQ64627.1"/>
    </source>
</evidence>
<dbReference type="EMBL" id="KL197709">
    <property type="protein sequence ID" value="KDQ64627.1"/>
    <property type="molecule type" value="Genomic_DNA"/>
</dbReference>
<organism evidence="8 9">
    <name type="scientific">Jaapia argillacea MUCL 33604</name>
    <dbReference type="NCBI Taxonomy" id="933084"/>
    <lineage>
        <taxon>Eukaryota</taxon>
        <taxon>Fungi</taxon>
        <taxon>Dikarya</taxon>
        <taxon>Basidiomycota</taxon>
        <taxon>Agaricomycotina</taxon>
        <taxon>Agaricomycetes</taxon>
        <taxon>Agaricomycetidae</taxon>
        <taxon>Jaapiales</taxon>
        <taxon>Jaapiaceae</taxon>
        <taxon>Jaapia</taxon>
    </lineage>
</organism>
<evidence type="ECO:0000256" key="5">
    <source>
        <dbReference type="ARBA" id="ARBA00023242"/>
    </source>
</evidence>
<proteinExistence type="inferred from homology"/>
<evidence type="ECO:0000256" key="2">
    <source>
        <dbReference type="ARBA" id="ARBA00010313"/>
    </source>
</evidence>
<comment type="similarity">
    <text evidence="2">Belongs to the fl(2)d family.</text>
</comment>
<evidence type="ECO:0000256" key="3">
    <source>
        <dbReference type="ARBA" id="ARBA00022664"/>
    </source>
</evidence>
<keyword evidence="9" id="KW-1185">Reference proteome</keyword>
<gene>
    <name evidence="8" type="ORF">JAAARDRAFT_28267</name>
</gene>